<keyword evidence="2" id="KW-1185">Reference proteome</keyword>
<dbReference type="EMBL" id="GL883010">
    <property type="protein sequence ID" value="EGG21020.1"/>
    <property type="molecule type" value="Genomic_DNA"/>
</dbReference>
<accession>F4PUE8</accession>
<sequence>MPFELVDYETVKLPKSLTYLHLVKVPIPVGFIPDRVKILSIISHNSGDFEILPGSIPSSVETLTLRGYEGPTTTEYLPDSIKELDWNRQTNTQTLSSTLETLSWGYMGPANDNPMNLPFMFPSTIQHIKCTTITFPLPPSLISLECQFDTTCLIDNSYYSISKFNYQQQQDNNNNNLLLLPLNLRKLKIQANEIFGEGISKFSFRLDEVINQTNVETLSIVMSRRILFKATIKRLEKDNSRVLIVDNKSLFGGIIHQSRQSNNEYAPIYLHNSKKVNNNYIPYWSH</sequence>
<dbReference type="RefSeq" id="XP_004358870.1">
    <property type="nucleotide sequence ID" value="XM_004358813.1"/>
</dbReference>
<reference evidence="2" key="1">
    <citation type="journal article" date="2011" name="Genome Res.">
        <title>Phylogeny-wide analysis of social amoeba genomes highlights ancient origins for complex intercellular communication.</title>
        <authorList>
            <person name="Heidel A.J."/>
            <person name="Lawal H.M."/>
            <person name="Felder M."/>
            <person name="Schilde C."/>
            <person name="Helps N.R."/>
            <person name="Tunggal B."/>
            <person name="Rivero F."/>
            <person name="John U."/>
            <person name="Schleicher M."/>
            <person name="Eichinger L."/>
            <person name="Platzer M."/>
            <person name="Noegel A.A."/>
            <person name="Schaap P."/>
            <person name="Gloeckner G."/>
        </authorList>
    </citation>
    <scope>NUCLEOTIDE SEQUENCE [LARGE SCALE GENOMIC DNA]</scope>
    <source>
        <strain evidence="2">SH3</strain>
    </source>
</reference>
<dbReference type="Proteomes" id="UP000007797">
    <property type="component" value="Unassembled WGS sequence"/>
</dbReference>
<dbReference type="PANTHER" id="PTHR32134:SF178">
    <property type="entry name" value="FNIP REPEAT-CONTAINING PROTEIN"/>
    <property type="match status" value="1"/>
</dbReference>
<dbReference type="InterPro" id="IPR051251">
    <property type="entry name" value="STK_FNIP-Repeat"/>
</dbReference>
<evidence type="ECO:0000313" key="2">
    <source>
        <dbReference type="Proteomes" id="UP000007797"/>
    </source>
</evidence>
<gene>
    <name evidence="1" type="ORF">DFA_00889</name>
</gene>
<dbReference type="AlphaFoldDB" id="F4PUE8"/>
<protein>
    <recommendedName>
        <fullName evidence="3">FNIP repeat-containing protein</fullName>
    </recommendedName>
</protein>
<proteinExistence type="predicted"/>
<dbReference type="OrthoDB" id="24206at2759"/>
<organism evidence="1 2">
    <name type="scientific">Cavenderia fasciculata</name>
    <name type="common">Slime mold</name>
    <name type="synonym">Dictyostelium fasciculatum</name>
    <dbReference type="NCBI Taxonomy" id="261658"/>
    <lineage>
        <taxon>Eukaryota</taxon>
        <taxon>Amoebozoa</taxon>
        <taxon>Evosea</taxon>
        <taxon>Eumycetozoa</taxon>
        <taxon>Dictyostelia</taxon>
        <taxon>Acytosteliales</taxon>
        <taxon>Cavenderiaceae</taxon>
        <taxon>Cavenderia</taxon>
    </lineage>
</organism>
<evidence type="ECO:0000313" key="1">
    <source>
        <dbReference type="EMBL" id="EGG21020.1"/>
    </source>
</evidence>
<dbReference type="GeneID" id="14872640"/>
<dbReference type="PANTHER" id="PTHR32134">
    <property type="entry name" value="FNIP REPEAT-CONTAINING PROTEIN"/>
    <property type="match status" value="1"/>
</dbReference>
<evidence type="ECO:0008006" key="3">
    <source>
        <dbReference type="Google" id="ProtNLM"/>
    </source>
</evidence>
<dbReference type="KEGG" id="dfa:DFA_00889"/>
<name>F4PUE8_CACFS</name>